<sequence length="123" mass="13449">MRTLEGRLSEAVSRCERLQSDPVAQRGAVQKLSDDLAAAETNHKSLVHELHLQVEGGRSQPPEVSPPTVAQVTIEDILDGKQLPTNLDSLLAPETETSQQSIQQHVQQLFGAAAEQASKFREE</sequence>
<dbReference type="Proteomes" id="UP001189429">
    <property type="component" value="Unassembled WGS sequence"/>
</dbReference>
<dbReference type="EMBL" id="CAUYUJ010002102">
    <property type="protein sequence ID" value="CAK0799198.1"/>
    <property type="molecule type" value="Genomic_DNA"/>
</dbReference>
<proteinExistence type="predicted"/>
<evidence type="ECO:0000313" key="2">
    <source>
        <dbReference type="EMBL" id="CAK0799198.1"/>
    </source>
</evidence>
<comment type="caution">
    <text evidence="2">The sequence shown here is derived from an EMBL/GenBank/DDBJ whole genome shotgun (WGS) entry which is preliminary data.</text>
</comment>
<protein>
    <submittedName>
        <fullName evidence="2">Uncharacterized protein</fullName>
    </submittedName>
</protein>
<feature type="coiled-coil region" evidence="1">
    <location>
        <begin position="1"/>
        <end position="49"/>
    </location>
</feature>
<evidence type="ECO:0000256" key="1">
    <source>
        <dbReference type="SAM" id="Coils"/>
    </source>
</evidence>
<keyword evidence="3" id="KW-1185">Reference proteome</keyword>
<keyword evidence="1" id="KW-0175">Coiled coil</keyword>
<name>A0ABN9Q422_9DINO</name>
<gene>
    <name evidence="2" type="ORF">PCOR1329_LOCUS7726</name>
</gene>
<evidence type="ECO:0000313" key="3">
    <source>
        <dbReference type="Proteomes" id="UP001189429"/>
    </source>
</evidence>
<organism evidence="2 3">
    <name type="scientific">Prorocentrum cordatum</name>
    <dbReference type="NCBI Taxonomy" id="2364126"/>
    <lineage>
        <taxon>Eukaryota</taxon>
        <taxon>Sar</taxon>
        <taxon>Alveolata</taxon>
        <taxon>Dinophyceae</taxon>
        <taxon>Prorocentrales</taxon>
        <taxon>Prorocentraceae</taxon>
        <taxon>Prorocentrum</taxon>
    </lineage>
</organism>
<accession>A0ABN9Q422</accession>
<reference evidence="2" key="1">
    <citation type="submission" date="2023-10" db="EMBL/GenBank/DDBJ databases">
        <authorList>
            <person name="Chen Y."/>
            <person name="Shah S."/>
            <person name="Dougan E. K."/>
            <person name="Thang M."/>
            <person name="Chan C."/>
        </authorList>
    </citation>
    <scope>NUCLEOTIDE SEQUENCE [LARGE SCALE GENOMIC DNA]</scope>
</reference>